<comment type="catalytic activity">
    <reaction evidence="12">
        <text>L-threonyl-[protein] + ATP = O-phospho-L-threonyl-[protein] + ADP + H(+)</text>
        <dbReference type="Rhea" id="RHEA:46608"/>
        <dbReference type="Rhea" id="RHEA-COMP:11060"/>
        <dbReference type="Rhea" id="RHEA-COMP:11605"/>
        <dbReference type="ChEBI" id="CHEBI:15378"/>
        <dbReference type="ChEBI" id="CHEBI:30013"/>
        <dbReference type="ChEBI" id="CHEBI:30616"/>
        <dbReference type="ChEBI" id="CHEBI:61977"/>
        <dbReference type="ChEBI" id="CHEBI:456216"/>
        <dbReference type="EC" id="2.7.11.1"/>
    </reaction>
</comment>
<evidence type="ECO:0000256" key="1">
    <source>
        <dbReference type="ARBA" id="ARBA00004193"/>
    </source>
</evidence>
<dbReference type="InterPro" id="IPR000719">
    <property type="entry name" value="Prot_kinase_dom"/>
</dbReference>
<dbReference type="OrthoDB" id="1098287at2759"/>
<keyword evidence="10 12" id="KW-0472">Membrane</keyword>
<feature type="compositionally biased region" description="Polar residues" evidence="13">
    <location>
        <begin position="332"/>
        <end position="345"/>
    </location>
</feature>
<proteinExistence type="inferred from homology"/>
<evidence type="ECO:0000256" key="6">
    <source>
        <dbReference type="ARBA" id="ARBA00022707"/>
    </source>
</evidence>
<accession>A0A565CU41</accession>
<dbReference type="GO" id="GO:0009742">
    <property type="term" value="P:brassinosteroid mediated signaling pathway"/>
    <property type="evidence" value="ECO:0007669"/>
    <property type="project" value="UniProtKB-UniRule"/>
</dbReference>
<comment type="caution">
    <text evidence="15">The sequence shown here is derived from an EMBL/GenBank/DDBJ whole genome shotgun (WGS) entry which is preliminary data.</text>
</comment>
<evidence type="ECO:0000256" key="8">
    <source>
        <dbReference type="ARBA" id="ARBA00022777"/>
    </source>
</evidence>
<dbReference type="InterPro" id="IPR001245">
    <property type="entry name" value="Ser-Thr/Tyr_kinase_cat_dom"/>
</dbReference>
<feature type="region of interest" description="Disordered" evidence="13">
    <location>
        <begin position="324"/>
        <end position="364"/>
    </location>
</feature>
<comment type="subunit">
    <text evidence="12">Interacts with BRI1.</text>
</comment>
<keyword evidence="7 12" id="KW-0547">Nucleotide-binding</keyword>
<comment type="function">
    <text evidence="12">Serine/threonine kinase that acts as positive regulator of brassinosteroid (BR) signaling downstream of the receptor kinase BRI1.</text>
</comment>
<dbReference type="GO" id="GO:0004674">
    <property type="term" value="F:protein serine/threonine kinase activity"/>
    <property type="evidence" value="ECO:0007669"/>
    <property type="project" value="UniProtKB-UniRule"/>
</dbReference>
<dbReference type="EC" id="2.7.11.1" evidence="12"/>
<dbReference type="GO" id="GO:0005886">
    <property type="term" value="C:plasma membrane"/>
    <property type="evidence" value="ECO:0007669"/>
    <property type="project" value="UniProtKB-SubCell"/>
</dbReference>
<dbReference type="Proteomes" id="UP000489600">
    <property type="component" value="Unassembled WGS sequence"/>
</dbReference>
<dbReference type="InterPro" id="IPR045845">
    <property type="entry name" value="BSK"/>
</dbReference>
<dbReference type="PANTHER" id="PTHR45863">
    <property type="entry name" value="SERINE/THREONINE-PROTEIN KINASE BSK5"/>
    <property type="match status" value="1"/>
</dbReference>
<keyword evidence="6 12" id="KW-0519">Myristate</keyword>
<keyword evidence="9 12" id="KW-0067">ATP-binding</keyword>
<name>A0A565CU41_9BRAS</name>
<protein>
    <recommendedName>
        <fullName evidence="12">Serine/threonine-protein kinase BSK</fullName>
        <ecNumber evidence="12">2.7.11.1</ecNumber>
    </recommendedName>
    <alternativeName>
        <fullName evidence="12">Brassinosteroid-signaling kinase</fullName>
    </alternativeName>
</protein>
<dbReference type="GO" id="GO:0106310">
    <property type="term" value="F:protein serine kinase activity"/>
    <property type="evidence" value="ECO:0007669"/>
    <property type="project" value="UniProtKB-UniRule"/>
</dbReference>
<organism evidence="15 16">
    <name type="scientific">Arabis nemorensis</name>
    <dbReference type="NCBI Taxonomy" id="586526"/>
    <lineage>
        <taxon>Eukaryota</taxon>
        <taxon>Viridiplantae</taxon>
        <taxon>Streptophyta</taxon>
        <taxon>Embryophyta</taxon>
        <taxon>Tracheophyta</taxon>
        <taxon>Spermatophyta</taxon>
        <taxon>Magnoliopsida</taxon>
        <taxon>eudicotyledons</taxon>
        <taxon>Gunneridae</taxon>
        <taxon>Pentapetalae</taxon>
        <taxon>rosids</taxon>
        <taxon>malvids</taxon>
        <taxon>Brassicales</taxon>
        <taxon>Brassicaceae</taxon>
        <taxon>Arabideae</taxon>
        <taxon>Arabis</taxon>
    </lineage>
</organism>
<dbReference type="InterPro" id="IPR058209">
    <property type="entry name" value="TPR_BSK1_C"/>
</dbReference>
<sequence length="518" mass="58024">MGGCCYSSPSSLEVPPPVESQIQIDDLKNDGINQDWVCPEFSISDLLTATKNFSSDEIVSSDASTDIVYKGQIENLGFAAVKKLKPRTWPSRFRFAIEAQRVWELKHKRVVKFFGYGCDKKERLLVAEFLPKDTLAKRLFDRTTLPLNLSCFVFAYSFRESGSCMIDELEKSETMEWGMRLRVAYCIAEALDFCSNASASYSNLSAYTILFDKDGDACLSCFGLLKENEDDQRTTGSVNSQSVIYRFGTVLVNLLTGKQIPPSHAPEMINGKNVIDLMDPNLEGKFSAEEATVVLQMASRCLQYEDRESLNTKDLVATLEALQHKPQDEEASSSGLEPLQTTSEIPSVETKEEASSPSQLSPLGEACSKRDLNVIHEILVKTQYEDDKDFSECSLEEWLPEKSDVEADVQLGHEAFENKDFASASQYYEKVIIEDKRVIFPSVYARRCLSSLFCKKPEAAFSDANKAIDTYPDWPTGHYLMSLVLAQSGMPTESAGYFEQATLLEQKSQGTMVREEES</sequence>
<evidence type="ECO:0000256" key="5">
    <source>
        <dbReference type="ARBA" id="ARBA00022679"/>
    </source>
</evidence>
<dbReference type="InterPro" id="IPR011009">
    <property type="entry name" value="Kinase-like_dom_sf"/>
</dbReference>
<keyword evidence="3 12" id="KW-1003">Cell membrane</keyword>
<dbReference type="Gene3D" id="1.25.40.10">
    <property type="entry name" value="Tetratricopeptide repeat domain"/>
    <property type="match status" value="1"/>
</dbReference>
<evidence type="ECO:0000256" key="7">
    <source>
        <dbReference type="ARBA" id="ARBA00022741"/>
    </source>
</evidence>
<dbReference type="Gene3D" id="1.10.510.10">
    <property type="entry name" value="Transferase(Phosphotransferase) domain 1"/>
    <property type="match status" value="1"/>
</dbReference>
<dbReference type="Pfam" id="PF25575">
    <property type="entry name" value="TPR_BSK1_C"/>
    <property type="match status" value="1"/>
</dbReference>
<evidence type="ECO:0000256" key="10">
    <source>
        <dbReference type="ARBA" id="ARBA00023136"/>
    </source>
</evidence>
<dbReference type="Gene3D" id="3.30.200.20">
    <property type="entry name" value="Phosphorylase Kinase, domain 1"/>
    <property type="match status" value="1"/>
</dbReference>
<comment type="subcellular location">
    <subcellularLocation>
        <location evidence="1 12">Cell membrane</location>
        <topology evidence="1 12">Lipid-anchor</topology>
    </subcellularLocation>
</comment>
<keyword evidence="16" id="KW-1185">Reference proteome</keyword>
<dbReference type="InterPro" id="IPR011990">
    <property type="entry name" value="TPR-like_helical_dom_sf"/>
</dbReference>
<keyword evidence="11 12" id="KW-0449">Lipoprotein</keyword>
<dbReference type="Pfam" id="PF07714">
    <property type="entry name" value="PK_Tyr_Ser-Thr"/>
    <property type="match status" value="1"/>
</dbReference>
<evidence type="ECO:0000256" key="4">
    <source>
        <dbReference type="ARBA" id="ARBA00022527"/>
    </source>
</evidence>
<dbReference type="SUPFAM" id="SSF56112">
    <property type="entry name" value="Protein kinase-like (PK-like)"/>
    <property type="match status" value="1"/>
</dbReference>
<dbReference type="PROSITE" id="PS50011">
    <property type="entry name" value="PROTEIN_KINASE_DOM"/>
    <property type="match status" value="1"/>
</dbReference>
<dbReference type="EMBL" id="CABITT030000008">
    <property type="protein sequence ID" value="VVB17081.1"/>
    <property type="molecule type" value="Genomic_DNA"/>
</dbReference>
<keyword evidence="8 12" id="KW-0418">Kinase</keyword>
<dbReference type="AlphaFoldDB" id="A0A565CU41"/>
<evidence type="ECO:0000259" key="14">
    <source>
        <dbReference type="PROSITE" id="PS50011"/>
    </source>
</evidence>
<evidence type="ECO:0000256" key="9">
    <source>
        <dbReference type="ARBA" id="ARBA00022840"/>
    </source>
</evidence>
<keyword evidence="5 12" id="KW-0808">Transferase</keyword>
<evidence type="ECO:0000256" key="12">
    <source>
        <dbReference type="RuleBase" id="RU369005"/>
    </source>
</evidence>
<evidence type="ECO:0000256" key="3">
    <source>
        <dbReference type="ARBA" id="ARBA00022475"/>
    </source>
</evidence>
<keyword evidence="12" id="KW-1070">Brassinosteroid signaling pathway</keyword>
<evidence type="ECO:0000256" key="11">
    <source>
        <dbReference type="ARBA" id="ARBA00023288"/>
    </source>
</evidence>
<reference evidence="15" key="1">
    <citation type="submission" date="2019-07" db="EMBL/GenBank/DDBJ databases">
        <authorList>
            <person name="Dittberner H."/>
        </authorList>
    </citation>
    <scope>NUCLEOTIDE SEQUENCE [LARGE SCALE GENOMIC DNA]</scope>
</reference>
<evidence type="ECO:0000256" key="13">
    <source>
        <dbReference type="SAM" id="MobiDB-lite"/>
    </source>
</evidence>
<dbReference type="PANTHER" id="PTHR45863:SF10">
    <property type="entry name" value="SERINE_THREONINE-PROTEIN KINASE BSK-RELATED"/>
    <property type="match status" value="1"/>
</dbReference>
<evidence type="ECO:0000313" key="15">
    <source>
        <dbReference type="EMBL" id="VVB17081.1"/>
    </source>
</evidence>
<feature type="domain" description="Protein kinase" evidence="14">
    <location>
        <begin position="53"/>
        <end position="322"/>
    </location>
</feature>
<evidence type="ECO:0000313" key="16">
    <source>
        <dbReference type="Proteomes" id="UP000489600"/>
    </source>
</evidence>
<dbReference type="GO" id="GO:0005524">
    <property type="term" value="F:ATP binding"/>
    <property type="evidence" value="ECO:0007669"/>
    <property type="project" value="UniProtKB-UniRule"/>
</dbReference>
<gene>
    <name evidence="15" type="ORF">ANE_LOCUS27525</name>
</gene>
<evidence type="ECO:0000256" key="2">
    <source>
        <dbReference type="ARBA" id="ARBA00008684"/>
    </source>
</evidence>
<dbReference type="SUPFAM" id="SSF48452">
    <property type="entry name" value="TPR-like"/>
    <property type="match status" value="1"/>
</dbReference>
<keyword evidence="4 12" id="KW-0723">Serine/threonine-protein kinase</keyword>
<comment type="catalytic activity">
    <reaction evidence="12">
        <text>L-seryl-[protein] + ATP = O-phospho-L-seryl-[protein] + ADP + H(+)</text>
        <dbReference type="Rhea" id="RHEA:17989"/>
        <dbReference type="Rhea" id="RHEA-COMP:9863"/>
        <dbReference type="Rhea" id="RHEA-COMP:11604"/>
        <dbReference type="ChEBI" id="CHEBI:15378"/>
        <dbReference type="ChEBI" id="CHEBI:29999"/>
        <dbReference type="ChEBI" id="CHEBI:30616"/>
        <dbReference type="ChEBI" id="CHEBI:83421"/>
        <dbReference type="ChEBI" id="CHEBI:456216"/>
        <dbReference type="EC" id="2.7.11.1"/>
    </reaction>
</comment>
<comment type="similarity">
    <text evidence="2 12">Belongs to the protein kinase superfamily. Ser/Thr protein kinase family.</text>
</comment>